<dbReference type="AlphaFoldDB" id="A0A5J5CB44"/>
<feature type="region of interest" description="Disordered" evidence="1">
    <location>
        <begin position="1"/>
        <end position="24"/>
    </location>
</feature>
<gene>
    <name evidence="3" type="ORF">FQN60_011471</name>
</gene>
<comment type="caution">
    <text evidence="3">The sequence shown here is derived from an EMBL/GenBank/DDBJ whole genome shotgun (WGS) entry which is preliminary data.</text>
</comment>
<keyword evidence="4" id="KW-1185">Reference proteome</keyword>
<evidence type="ECO:0000256" key="1">
    <source>
        <dbReference type="SAM" id="MobiDB-lite"/>
    </source>
</evidence>
<protein>
    <submittedName>
        <fullName evidence="3">Uncharacterized protein</fullName>
    </submittedName>
</protein>
<keyword evidence="2" id="KW-0812">Transmembrane</keyword>
<name>A0A5J5CB44_9PERO</name>
<keyword evidence="2" id="KW-0472">Membrane</keyword>
<feature type="compositionally biased region" description="Low complexity" evidence="1">
    <location>
        <begin position="70"/>
        <end position="83"/>
    </location>
</feature>
<evidence type="ECO:0000313" key="3">
    <source>
        <dbReference type="EMBL" id="KAA8578857.1"/>
    </source>
</evidence>
<dbReference type="Pfam" id="PF06936">
    <property type="entry name" value="Selenoprotein_S"/>
    <property type="match status" value="1"/>
</dbReference>
<dbReference type="Proteomes" id="UP000327493">
    <property type="component" value="Unassembled WGS sequence"/>
</dbReference>
<dbReference type="EMBL" id="VOFY01000073">
    <property type="protein sequence ID" value="KAA8578857.1"/>
    <property type="molecule type" value="Genomic_DNA"/>
</dbReference>
<accession>A0A5J5CB44</accession>
<evidence type="ECO:0000313" key="4">
    <source>
        <dbReference type="Proteomes" id="UP000327493"/>
    </source>
</evidence>
<dbReference type="InterPro" id="IPR009703">
    <property type="entry name" value="Selenoprotein_S"/>
</dbReference>
<sequence length="181" mass="20838">MLSDMDEVEITDVNDDGSPYQVEKAPLKNQDLSSISLTVGELLSQYGWYLLVVTVLVYLLIQHLSKRRSSQSSRSSPPQTPQARGREEEAENRGMGVYTTGKELQRNCTIFSGHWRGQHINDSVETKGRQEATSQCRLQSPDWTGRRLLLLETWQERTVIRWMRLKKVRDIGLYDLRPLTS</sequence>
<dbReference type="GO" id="GO:0005789">
    <property type="term" value="C:endoplasmic reticulum membrane"/>
    <property type="evidence" value="ECO:0007669"/>
    <property type="project" value="InterPro"/>
</dbReference>
<proteinExistence type="predicted"/>
<organism evidence="3 4">
    <name type="scientific">Etheostoma spectabile</name>
    <name type="common">orangethroat darter</name>
    <dbReference type="NCBI Taxonomy" id="54343"/>
    <lineage>
        <taxon>Eukaryota</taxon>
        <taxon>Metazoa</taxon>
        <taxon>Chordata</taxon>
        <taxon>Craniata</taxon>
        <taxon>Vertebrata</taxon>
        <taxon>Euteleostomi</taxon>
        <taxon>Actinopterygii</taxon>
        <taxon>Neopterygii</taxon>
        <taxon>Teleostei</taxon>
        <taxon>Neoteleostei</taxon>
        <taxon>Acanthomorphata</taxon>
        <taxon>Eupercaria</taxon>
        <taxon>Perciformes</taxon>
        <taxon>Percoidei</taxon>
        <taxon>Percidae</taxon>
        <taxon>Etheostomatinae</taxon>
        <taxon>Etheostoma</taxon>
    </lineage>
</organism>
<evidence type="ECO:0000256" key="2">
    <source>
        <dbReference type="SAM" id="Phobius"/>
    </source>
</evidence>
<keyword evidence="2" id="KW-1133">Transmembrane helix</keyword>
<feature type="compositionally biased region" description="Acidic residues" evidence="1">
    <location>
        <begin position="1"/>
        <end position="15"/>
    </location>
</feature>
<dbReference type="GO" id="GO:0006886">
    <property type="term" value="P:intracellular protein transport"/>
    <property type="evidence" value="ECO:0007669"/>
    <property type="project" value="InterPro"/>
</dbReference>
<reference evidence="3 4" key="1">
    <citation type="submission" date="2019-08" db="EMBL/GenBank/DDBJ databases">
        <title>A chromosome-level genome assembly, high-density linkage maps, and genome scans reveal the genomic architecture of hybrid incompatibilities underlying speciation via character displacement in darters (Percidae: Etheostominae).</title>
        <authorList>
            <person name="Moran R.L."/>
            <person name="Catchen J.M."/>
            <person name="Fuller R.C."/>
        </authorList>
    </citation>
    <scope>NUCLEOTIDE SEQUENCE [LARGE SCALE GENOMIC DNA]</scope>
    <source>
        <strain evidence="3">EspeVRDwgs_2016</strain>
        <tissue evidence="3">Muscle</tissue>
    </source>
</reference>
<feature type="region of interest" description="Disordered" evidence="1">
    <location>
        <begin position="69"/>
        <end position="94"/>
    </location>
</feature>
<feature type="transmembrane region" description="Helical" evidence="2">
    <location>
        <begin position="46"/>
        <end position="64"/>
    </location>
</feature>